<evidence type="ECO:0000313" key="4">
    <source>
        <dbReference type="EMBL" id="MEM5450161.1"/>
    </source>
</evidence>
<dbReference type="PANTHER" id="PTHR43065">
    <property type="entry name" value="SENSOR HISTIDINE KINASE"/>
    <property type="match status" value="1"/>
</dbReference>
<dbReference type="InterPro" id="IPR004358">
    <property type="entry name" value="Sig_transdc_His_kin-like_C"/>
</dbReference>
<proteinExistence type="predicted"/>
<name>A0ABU9SFN7_9BURK</name>
<dbReference type="EC" id="2.7.13.3" evidence="2"/>
<evidence type="ECO:0000313" key="5">
    <source>
        <dbReference type="Proteomes" id="UP001390669"/>
    </source>
</evidence>
<evidence type="ECO:0000256" key="2">
    <source>
        <dbReference type="ARBA" id="ARBA00012438"/>
    </source>
</evidence>
<keyword evidence="4" id="KW-0547">Nucleotide-binding</keyword>
<dbReference type="SUPFAM" id="SSF55874">
    <property type="entry name" value="ATPase domain of HSP90 chaperone/DNA topoisomerase II/histidine kinase"/>
    <property type="match status" value="1"/>
</dbReference>
<dbReference type="Pfam" id="PF02518">
    <property type="entry name" value="HATPase_c"/>
    <property type="match status" value="1"/>
</dbReference>
<dbReference type="PRINTS" id="PR00344">
    <property type="entry name" value="BCTRLSENSOR"/>
</dbReference>
<keyword evidence="4" id="KW-0067">ATP-binding</keyword>
<sequence>MIASTVSSTVSVRDTGIGIAPEHAYRLFDAFFTTTRGGKGIGLAMCRSIIDAHGGTKLAFNNAGHGATFQCRLPVIEASANAE</sequence>
<evidence type="ECO:0000259" key="3">
    <source>
        <dbReference type="PROSITE" id="PS50109"/>
    </source>
</evidence>
<dbReference type="InterPro" id="IPR003594">
    <property type="entry name" value="HATPase_dom"/>
</dbReference>
<dbReference type="Proteomes" id="UP001390669">
    <property type="component" value="Unassembled WGS sequence"/>
</dbReference>
<dbReference type="SMART" id="SM00387">
    <property type="entry name" value="HATPase_c"/>
    <property type="match status" value="1"/>
</dbReference>
<comment type="catalytic activity">
    <reaction evidence="1">
        <text>ATP + protein L-histidine = ADP + protein N-phospho-L-histidine.</text>
        <dbReference type="EC" id="2.7.13.3"/>
    </reaction>
</comment>
<dbReference type="EMBL" id="JAYMRW010000009">
    <property type="protein sequence ID" value="MEM5450161.1"/>
    <property type="molecule type" value="Genomic_DNA"/>
</dbReference>
<accession>A0ABU9SFN7</accession>
<dbReference type="RefSeq" id="WP_406952989.1">
    <property type="nucleotide sequence ID" value="NZ_JAYMRW010000009.1"/>
</dbReference>
<feature type="domain" description="Histidine kinase" evidence="3">
    <location>
        <begin position="1"/>
        <end position="77"/>
    </location>
</feature>
<organism evidence="4 5">
    <name type="scientific">Paraburkholderia guartelaensis</name>
    <dbReference type="NCBI Taxonomy" id="2546446"/>
    <lineage>
        <taxon>Bacteria</taxon>
        <taxon>Pseudomonadati</taxon>
        <taxon>Pseudomonadota</taxon>
        <taxon>Betaproteobacteria</taxon>
        <taxon>Burkholderiales</taxon>
        <taxon>Burkholderiaceae</taxon>
        <taxon>Paraburkholderia</taxon>
    </lineage>
</organism>
<gene>
    <name evidence="4" type="ORF">VSR33_22040</name>
</gene>
<reference evidence="4 5" key="1">
    <citation type="submission" date="2024-01" db="EMBL/GenBank/DDBJ databases">
        <title>The diversity of rhizobia nodulating Mimosa spp. in eleven states of Brazil covering several biomes is determined by host plant, location, and edaphic factors.</title>
        <authorList>
            <person name="Rouws L."/>
            <person name="Barauna A."/>
            <person name="Beukes C."/>
            <person name="De Faria S.M."/>
            <person name="Gross E."/>
            <person name="Dos Reis Junior F.B."/>
            <person name="Simon M."/>
            <person name="Maluk M."/>
            <person name="Odee D.W."/>
            <person name="Kenicer G."/>
            <person name="Young J.P.W."/>
            <person name="Reis V.M."/>
            <person name="Zilli J."/>
            <person name="James E.K."/>
        </authorList>
    </citation>
    <scope>NUCLEOTIDE SEQUENCE [LARGE SCALE GENOMIC DNA]</scope>
    <source>
        <strain evidence="4 5">JPY164</strain>
    </source>
</reference>
<dbReference type="InterPro" id="IPR005467">
    <property type="entry name" value="His_kinase_dom"/>
</dbReference>
<keyword evidence="5" id="KW-1185">Reference proteome</keyword>
<dbReference type="GO" id="GO:0005524">
    <property type="term" value="F:ATP binding"/>
    <property type="evidence" value="ECO:0007669"/>
    <property type="project" value="UniProtKB-KW"/>
</dbReference>
<dbReference type="PANTHER" id="PTHR43065:SF42">
    <property type="entry name" value="TWO-COMPONENT SENSOR PPRA"/>
    <property type="match status" value="1"/>
</dbReference>
<dbReference type="PROSITE" id="PS50109">
    <property type="entry name" value="HIS_KIN"/>
    <property type="match status" value="1"/>
</dbReference>
<evidence type="ECO:0000256" key="1">
    <source>
        <dbReference type="ARBA" id="ARBA00000085"/>
    </source>
</evidence>
<dbReference type="InterPro" id="IPR036890">
    <property type="entry name" value="HATPase_C_sf"/>
</dbReference>
<comment type="caution">
    <text evidence="4">The sequence shown here is derived from an EMBL/GenBank/DDBJ whole genome shotgun (WGS) entry which is preliminary data.</text>
</comment>
<dbReference type="Gene3D" id="3.30.565.10">
    <property type="entry name" value="Histidine kinase-like ATPase, C-terminal domain"/>
    <property type="match status" value="1"/>
</dbReference>
<protein>
    <recommendedName>
        <fullName evidence="2">histidine kinase</fullName>
        <ecNumber evidence="2">2.7.13.3</ecNumber>
    </recommendedName>
</protein>